<proteinExistence type="predicted"/>
<dbReference type="EMBL" id="BPLR01003707">
    <property type="protein sequence ID" value="GIX87740.1"/>
    <property type="molecule type" value="Genomic_DNA"/>
</dbReference>
<evidence type="ECO:0000313" key="1">
    <source>
        <dbReference type="EMBL" id="GIX87740.1"/>
    </source>
</evidence>
<evidence type="ECO:0000313" key="2">
    <source>
        <dbReference type="Proteomes" id="UP001054945"/>
    </source>
</evidence>
<protein>
    <submittedName>
        <fullName evidence="1">Uncharacterized protein</fullName>
    </submittedName>
</protein>
<gene>
    <name evidence="1" type="ORF">CEXT_411561</name>
</gene>
<comment type="caution">
    <text evidence="1">The sequence shown here is derived from an EMBL/GenBank/DDBJ whole genome shotgun (WGS) entry which is preliminary data.</text>
</comment>
<keyword evidence="2" id="KW-1185">Reference proteome</keyword>
<dbReference type="Proteomes" id="UP001054945">
    <property type="component" value="Unassembled WGS sequence"/>
</dbReference>
<organism evidence="1 2">
    <name type="scientific">Caerostris extrusa</name>
    <name type="common">Bark spider</name>
    <name type="synonym">Caerostris bankana</name>
    <dbReference type="NCBI Taxonomy" id="172846"/>
    <lineage>
        <taxon>Eukaryota</taxon>
        <taxon>Metazoa</taxon>
        <taxon>Ecdysozoa</taxon>
        <taxon>Arthropoda</taxon>
        <taxon>Chelicerata</taxon>
        <taxon>Arachnida</taxon>
        <taxon>Araneae</taxon>
        <taxon>Araneomorphae</taxon>
        <taxon>Entelegynae</taxon>
        <taxon>Araneoidea</taxon>
        <taxon>Araneidae</taxon>
        <taxon>Caerostris</taxon>
    </lineage>
</organism>
<reference evidence="1 2" key="1">
    <citation type="submission" date="2021-06" db="EMBL/GenBank/DDBJ databases">
        <title>Caerostris extrusa draft genome.</title>
        <authorList>
            <person name="Kono N."/>
            <person name="Arakawa K."/>
        </authorList>
    </citation>
    <scope>NUCLEOTIDE SEQUENCE [LARGE SCALE GENOMIC DNA]</scope>
</reference>
<name>A0AAV4NVG7_CAEEX</name>
<sequence>MLTRIQISIVLLRGDICPGINLLHCFNSKDQIKQLKPLSCPPTTTTREEFGVTYLSTSANPQKINFYKKVRGGGGGFSPPISKTPFVNSLLNPWSSNRIEIARRIGSAELDSTLLRY</sequence>
<accession>A0AAV4NVG7</accession>
<dbReference type="AlphaFoldDB" id="A0AAV4NVG7"/>